<organism evidence="9 10">
    <name type="scientific">Pseudovibrio exalbescens</name>
    <dbReference type="NCBI Taxonomy" id="197461"/>
    <lineage>
        <taxon>Bacteria</taxon>
        <taxon>Pseudomonadati</taxon>
        <taxon>Pseudomonadota</taxon>
        <taxon>Alphaproteobacteria</taxon>
        <taxon>Hyphomicrobiales</taxon>
        <taxon>Stappiaceae</taxon>
        <taxon>Pseudovibrio</taxon>
    </lineage>
</organism>
<evidence type="ECO:0000259" key="8">
    <source>
        <dbReference type="SMART" id="SM00014"/>
    </source>
</evidence>
<dbReference type="InterPro" id="IPR025902">
    <property type="entry name" value="LssY-like-C_dom"/>
</dbReference>
<dbReference type="SMART" id="SM00014">
    <property type="entry name" value="acidPPc"/>
    <property type="match status" value="1"/>
</dbReference>
<evidence type="ECO:0000256" key="1">
    <source>
        <dbReference type="ARBA" id="ARBA00004651"/>
    </source>
</evidence>
<evidence type="ECO:0000256" key="5">
    <source>
        <dbReference type="ARBA" id="ARBA00022989"/>
    </source>
</evidence>
<keyword evidence="5 7" id="KW-1133">Transmembrane helix</keyword>
<dbReference type="EMBL" id="LVVZ01000014">
    <property type="protein sequence ID" value="OKL44540.1"/>
    <property type="molecule type" value="Genomic_DNA"/>
</dbReference>
<dbReference type="Gene3D" id="1.20.144.10">
    <property type="entry name" value="Phosphatidic acid phosphatase type 2/haloperoxidase"/>
    <property type="match status" value="1"/>
</dbReference>
<dbReference type="Proteomes" id="UP000185783">
    <property type="component" value="Unassembled WGS sequence"/>
</dbReference>
<feature type="transmembrane region" description="Helical" evidence="7">
    <location>
        <begin position="64"/>
        <end position="85"/>
    </location>
</feature>
<keyword evidence="4 7" id="KW-0812">Transmembrane</keyword>
<accession>A0A1U7JIG5</accession>
<dbReference type="PANTHER" id="PTHR30353:SF15">
    <property type="entry name" value="INNER MEMBRANE PROTEIN YABI"/>
    <property type="match status" value="1"/>
</dbReference>
<evidence type="ECO:0000256" key="3">
    <source>
        <dbReference type="ARBA" id="ARBA00022475"/>
    </source>
</evidence>
<evidence type="ECO:0000256" key="7">
    <source>
        <dbReference type="SAM" id="Phobius"/>
    </source>
</evidence>
<protein>
    <submittedName>
        <fullName evidence="9">Phosphoesterase PA-phosphatase</fullName>
    </submittedName>
</protein>
<dbReference type="SUPFAM" id="SSF48317">
    <property type="entry name" value="Acid phosphatase/Vanadium-dependent haloperoxidase"/>
    <property type="match status" value="1"/>
</dbReference>
<comment type="caution">
    <text evidence="9">The sequence shown here is derived from an EMBL/GenBank/DDBJ whole genome shotgun (WGS) entry which is preliminary data.</text>
</comment>
<evidence type="ECO:0000256" key="4">
    <source>
        <dbReference type="ARBA" id="ARBA00022692"/>
    </source>
</evidence>
<feature type="transmembrane region" description="Helical" evidence="7">
    <location>
        <begin position="247"/>
        <end position="266"/>
    </location>
</feature>
<keyword evidence="6 7" id="KW-0472">Membrane</keyword>
<dbReference type="GO" id="GO:0005886">
    <property type="term" value="C:plasma membrane"/>
    <property type="evidence" value="ECO:0007669"/>
    <property type="project" value="UniProtKB-SubCell"/>
</dbReference>
<dbReference type="Pfam" id="PF14067">
    <property type="entry name" value="LssY_C"/>
    <property type="match status" value="1"/>
</dbReference>
<keyword evidence="10" id="KW-1185">Reference proteome</keyword>
<dbReference type="InterPro" id="IPR036938">
    <property type="entry name" value="PAP2/HPO_sf"/>
</dbReference>
<dbReference type="RefSeq" id="WP_028480451.1">
    <property type="nucleotide sequence ID" value="NZ_LVVZ01000014.1"/>
</dbReference>
<dbReference type="InterPro" id="IPR000326">
    <property type="entry name" value="PAP2/HPO"/>
</dbReference>
<dbReference type="PANTHER" id="PTHR30353">
    <property type="entry name" value="INNER MEMBRANE PROTEIN DEDA-RELATED"/>
    <property type="match status" value="1"/>
</dbReference>
<dbReference type="Pfam" id="PF09335">
    <property type="entry name" value="VTT_dom"/>
    <property type="match status" value="1"/>
</dbReference>
<dbReference type="AlphaFoldDB" id="A0A1U7JIG5"/>
<comment type="subcellular location">
    <subcellularLocation>
        <location evidence="1">Cell membrane</location>
        <topology evidence="1">Multi-pass membrane protein</topology>
    </subcellularLocation>
</comment>
<dbReference type="CDD" id="cd03392">
    <property type="entry name" value="PAP2_like_2"/>
    <property type="match status" value="1"/>
</dbReference>
<evidence type="ECO:0000313" key="10">
    <source>
        <dbReference type="Proteomes" id="UP000185783"/>
    </source>
</evidence>
<sequence>MSTDLVTQYLQQIVDFIGANPSLAGFICFFVAMGEALFLVGLFFPSTVVLVGAGTLIGLGNLEFWPIFIWTTAGAIAGDAISYWVGYCFKDQLRRNWPLNKYPQMVQRGEDFFARHGGKSIFIGRFVPGVKSVVPGIAGMADMNFARFSFFNVMSAFAWAAVHLVPGVMAGSALSALGEIDTRMSIILGALCLAVFIVIVVIRWVILIILPIFGGTHGIMMRWFARRPDRFSQWIARTYDPDNPQSVGMLLSALLLLITLPAFFWFTQAIAPEKTMARADLAIRTFLEAARTPKLDQLMIGFTMMGDGIVTTSVAVAVGLYLYSRKAWRRATGFIIALSSSALFVVIIKSLVGRDRPIDLYSGADSFSFPSGHTTVTAVLMGILVVLIAHERSGRFKAALYSLAAVYSIFMGFSRIYLGAHWLSDVLAGLLFGACLVATFAFVFGHIHNEKVGRGALAGLSMAVLAAVSTYHVSYGFENAARMYKPRSTITIMDYSQWYAYGWRNIPAKRINLVGDFEEPLALQWSGTPQEIQGFLENKGWQPAPKWDVKSATGYLKGETPAGDLPPVPHTNAGRLPILTMIYQSDDDHRYVFWLWETKFQLKGDGDATSPLYVGATLEEQAVRPFGEFSGLKSDDDKPAALHPFAGLEGATLKVRVNGENVVLAGPKP</sequence>
<dbReference type="Pfam" id="PF01569">
    <property type="entry name" value="PAP2"/>
    <property type="match status" value="1"/>
</dbReference>
<comment type="similarity">
    <text evidence="2">Belongs to the DedA family.</text>
</comment>
<proteinExistence type="inferred from homology"/>
<feature type="transmembrane region" description="Helical" evidence="7">
    <location>
        <begin position="186"/>
        <end position="213"/>
    </location>
</feature>
<dbReference type="InterPro" id="IPR032816">
    <property type="entry name" value="VTT_dom"/>
</dbReference>
<feature type="transmembrane region" description="Helical" evidence="7">
    <location>
        <begin position="456"/>
        <end position="477"/>
    </location>
</feature>
<feature type="transmembrane region" description="Helical" evidence="7">
    <location>
        <begin position="298"/>
        <end position="322"/>
    </location>
</feature>
<reference evidence="9 10" key="1">
    <citation type="submission" date="2016-03" db="EMBL/GenBank/DDBJ databases">
        <title>Genome sequence of Nesiotobacter sp. nov., a moderately halophilic alphaproteobacterium isolated from the Yellow Sea, China.</title>
        <authorList>
            <person name="Zhang G."/>
            <person name="Zhang R."/>
        </authorList>
    </citation>
    <scope>NUCLEOTIDE SEQUENCE [LARGE SCALE GENOMIC DNA]</scope>
    <source>
        <strain evidence="9 10">WB1-6</strain>
    </source>
</reference>
<dbReference type="InterPro" id="IPR032818">
    <property type="entry name" value="DedA-like"/>
</dbReference>
<dbReference type="STRING" id="197461.A3843_09155"/>
<name>A0A1U7JIG5_9HYPH</name>
<feature type="transmembrane region" description="Helical" evidence="7">
    <location>
        <begin position="426"/>
        <end position="444"/>
    </location>
</feature>
<evidence type="ECO:0000256" key="6">
    <source>
        <dbReference type="ARBA" id="ARBA00023136"/>
    </source>
</evidence>
<feature type="transmembrane region" description="Helical" evidence="7">
    <location>
        <begin position="372"/>
        <end position="389"/>
    </location>
</feature>
<evidence type="ECO:0000313" key="9">
    <source>
        <dbReference type="EMBL" id="OKL44540.1"/>
    </source>
</evidence>
<gene>
    <name evidence="9" type="ORF">A3843_09155</name>
</gene>
<feature type="domain" description="Phosphatidic acid phosphatase type 2/haloperoxidase" evidence="8">
    <location>
        <begin position="332"/>
        <end position="441"/>
    </location>
</feature>
<evidence type="ECO:0000256" key="2">
    <source>
        <dbReference type="ARBA" id="ARBA00010792"/>
    </source>
</evidence>
<feature type="transmembrane region" description="Helical" evidence="7">
    <location>
        <begin position="150"/>
        <end position="174"/>
    </location>
</feature>
<feature type="transmembrane region" description="Helical" evidence="7">
    <location>
        <begin position="334"/>
        <end position="352"/>
    </location>
</feature>
<feature type="transmembrane region" description="Helical" evidence="7">
    <location>
        <begin position="398"/>
        <end position="420"/>
    </location>
</feature>
<keyword evidence="3" id="KW-1003">Cell membrane</keyword>